<dbReference type="PANTHER" id="PTHR31412:SF0">
    <property type="entry name" value="ZINC METALLOPROTEASE EGY1, CHLOROPLASTIC-RELATED"/>
    <property type="match status" value="1"/>
</dbReference>
<keyword evidence="5 10" id="KW-0812">Transmembrane</keyword>
<evidence type="ECO:0000313" key="12">
    <source>
        <dbReference type="EMBL" id="KEO75329.1"/>
    </source>
</evidence>
<feature type="transmembrane region" description="Helical" evidence="10">
    <location>
        <begin position="82"/>
        <end position="102"/>
    </location>
</feature>
<organism evidence="12 13">
    <name type="scientific">Anditalea andensis</name>
    <dbReference type="NCBI Taxonomy" id="1048983"/>
    <lineage>
        <taxon>Bacteria</taxon>
        <taxon>Pseudomonadati</taxon>
        <taxon>Bacteroidota</taxon>
        <taxon>Cytophagia</taxon>
        <taxon>Cytophagales</taxon>
        <taxon>Cytophagaceae</taxon>
        <taxon>Anditalea</taxon>
    </lineage>
</organism>
<gene>
    <name evidence="12" type="ORF">EL17_01960</name>
</gene>
<dbReference type="Proteomes" id="UP000027821">
    <property type="component" value="Unassembled WGS sequence"/>
</dbReference>
<comment type="similarity">
    <text evidence="3">Belongs to the peptidase M50B family.</text>
</comment>
<dbReference type="GO" id="GO:0006508">
    <property type="term" value="P:proteolysis"/>
    <property type="evidence" value="ECO:0007669"/>
    <property type="project" value="UniProtKB-KW"/>
</dbReference>
<keyword evidence="4" id="KW-0645">Protease</keyword>
<feature type="transmembrane region" description="Helical" evidence="10">
    <location>
        <begin position="319"/>
        <end position="337"/>
    </location>
</feature>
<evidence type="ECO:0000259" key="11">
    <source>
        <dbReference type="Pfam" id="PF02163"/>
    </source>
</evidence>
<evidence type="ECO:0000256" key="7">
    <source>
        <dbReference type="ARBA" id="ARBA00022946"/>
    </source>
</evidence>
<dbReference type="RefSeq" id="WP_035070078.1">
    <property type="nucleotide sequence ID" value="NZ_JMIH01000013.1"/>
</dbReference>
<evidence type="ECO:0000313" key="13">
    <source>
        <dbReference type="Proteomes" id="UP000027821"/>
    </source>
</evidence>
<feature type="domain" description="Peptidase M50" evidence="11">
    <location>
        <begin position="52"/>
        <end position="241"/>
    </location>
</feature>
<evidence type="ECO:0000256" key="4">
    <source>
        <dbReference type="ARBA" id="ARBA00022670"/>
    </source>
</evidence>
<evidence type="ECO:0000256" key="2">
    <source>
        <dbReference type="ARBA" id="ARBA00004141"/>
    </source>
</evidence>
<keyword evidence="7" id="KW-0809">Transit peptide</keyword>
<feature type="transmembrane region" description="Helical" evidence="10">
    <location>
        <begin position="12"/>
        <end position="31"/>
    </location>
</feature>
<keyword evidence="6" id="KW-0378">Hydrolase</keyword>
<evidence type="ECO:0000256" key="8">
    <source>
        <dbReference type="ARBA" id="ARBA00022989"/>
    </source>
</evidence>
<comment type="cofactor">
    <cofactor evidence="1">
        <name>Zn(2+)</name>
        <dbReference type="ChEBI" id="CHEBI:29105"/>
    </cofactor>
</comment>
<dbReference type="STRING" id="1048983.EL17_01960"/>
<keyword evidence="9 10" id="KW-0472">Membrane</keyword>
<dbReference type="InterPro" id="IPR008915">
    <property type="entry name" value="Peptidase_M50"/>
</dbReference>
<evidence type="ECO:0000256" key="6">
    <source>
        <dbReference type="ARBA" id="ARBA00022801"/>
    </source>
</evidence>
<feature type="transmembrane region" description="Helical" evidence="10">
    <location>
        <begin position="201"/>
        <end position="219"/>
    </location>
</feature>
<evidence type="ECO:0000256" key="5">
    <source>
        <dbReference type="ARBA" id="ARBA00022692"/>
    </source>
</evidence>
<feature type="transmembrane region" description="Helical" evidence="10">
    <location>
        <begin position="294"/>
        <end position="313"/>
    </location>
</feature>
<dbReference type="InterPro" id="IPR044838">
    <property type="entry name" value="EGY1-like"/>
</dbReference>
<dbReference type="EMBL" id="JMIH01000013">
    <property type="protein sequence ID" value="KEO75329.1"/>
    <property type="molecule type" value="Genomic_DNA"/>
</dbReference>
<dbReference type="AlphaFoldDB" id="A0A074L2C2"/>
<evidence type="ECO:0000256" key="3">
    <source>
        <dbReference type="ARBA" id="ARBA00007931"/>
    </source>
</evidence>
<dbReference type="PANTHER" id="PTHR31412">
    <property type="entry name" value="ZINC METALLOPROTEASE EGY1"/>
    <property type="match status" value="1"/>
</dbReference>
<protein>
    <submittedName>
        <fullName evidence="12">Peptidase M50</fullName>
    </submittedName>
</protein>
<name>A0A074L2C2_9BACT</name>
<dbReference type="OrthoDB" id="921763at2"/>
<comment type="subcellular location">
    <subcellularLocation>
        <location evidence="2">Membrane</location>
        <topology evidence="2">Multi-pass membrane protein</topology>
    </subcellularLocation>
</comment>
<keyword evidence="13" id="KW-1185">Reference proteome</keyword>
<dbReference type="GO" id="GO:0008233">
    <property type="term" value="F:peptidase activity"/>
    <property type="evidence" value="ECO:0007669"/>
    <property type="project" value="UniProtKB-KW"/>
</dbReference>
<evidence type="ECO:0000256" key="1">
    <source>
        <dbReference type="ARBA" id="ARBA00001947"/>
    </source>
</evidence>
<dbReference type="eggNOG" id="COG1994">
    <property type="taxonomic scope" value="Bacteria"/>
</dbReference>
<feature type="transmembrane region" description="Helical" evidence="10">
    <location>
        <begin position="114"/>
        <end position="138"/>
    </location>
</feature>
<comment type="caution">
    <text evidence="12">The sequence shown here is derived from an EMBL/GenBank/DDBJ whole genome shotgun (WGS) entry which is preliminary data.</text>
</comment>
<sequence>MYSTKQYLKHTLLFLLTLGATTLAGGEWIYGRSILSSESPLTWEYFLRSMHFSVPFIGILLVHELGHLFASIYHKIRSSLPYFIPGWLGFIGAPSIGTFGALIKIESRVPSRRIFFDIGVAGPIAGFVVALALLTYGFTHLPDPSYIYEIHPEYLQEPLDDTDASVEMMDISFGYNLLFYIMEKTLADPESMPPMNEMMHYPYLFAGFLTLFFTAINLLPIGQLDGGHVVFGLFPKHHQWITLVAYIAFIFYAGLGMVTPYETSSYLMFALPLYIGFVYICFRKTRMSEQTRWMTVLLIVAAQYGLAFIYPGLEGYSGWLFFAFLLGRILGVEHPPVEDGRSLSRNQKIIGWIAVLIFLLCFTPHPIIIDMP</sequence>
<proteinExistence type="inferred from homology"/>
<feature type="transmembrane region" description="Helical" evidence="10">
    <location>
        <begin position="264"/>
        <end position="282"/>
    </location>
</feature>
<dbReference type="GO" id="GO:0016020">
    <property type="term" value="C:membrane"/>
    <property type="evidence" value="ECO:0007669"/>
    <property type="project" value="UniProtKB-SubCell"/>
</dbReference>
<accession>A0A074L2C2</accession>
<dbReference type="CDD" id="cd06160">
    <property type="entry name" value="S2P-M50_like_2"/>
    <property type="match status" value="1"/>
</dbReference>
<evidence type="ECO:0000256" key="9">
    <source>
        <dbReference type="ARBA" id="ARBA00023136"/>
    </source>
</evidence>
<keyword evidence="8 10" id="KW-1133">Transmembrane helix</keyword>
<feature type="transmembrane region" description="Helical" evidence="10">
    <location>
        <begin position="240"/>
        <end position="258"/>
    </location>
</feature>
<dbReference type="Pfam" id="PF02163">
    <property type="entry name" value="Peptidase_M50"/>
    <property type="match status" value="1"/>
</dbReference>
<reference evidence="12 13" key="1">
    <citation type="submission" date="2014-04" db="EMBL/GenBank/DDBJ databases">
        <title>Characterization and application of a salt tolerant electro-active bacterium.</title>
        <authorList>
            <person name="Yang L."/>
            <person name="Wei S."/>
            <person name="Tay Q.X.M."/>
        </authorList>
    </citation>
    <scope>NUCLEOTIDE SEQUENCE [LARGE SCALE GENOMIC DNA]</scope>
    <source>
        <strain evidence="12 13">LY1</strain>
    </source>
</reference>
<feature type="transmembrane region" description="Helical" evidence="10">
    <location>
        <begin position="349"/>
        <end position="369"/>
    </location>
</feature>
<evidence type="ECO:0000256" key="10">
    <source>
        <dbReference type="SAM" id="Phobius"/>
    </source>
</evidence>